<organism evidence="1 2">
    <name type="scientific">Clathrospora elynae</name>
    <dbReference type="NCBI Taxonomy" id="706981"/>
    <lineage>
        <taxon>Eukaryota</taxon>
        <taxon>Fungi</taxon>
        <taxon>Dikarya</taxon>
        <taxon>Ascomycota</taxon>
        <taxon>Pezizomycotina</taxon>
        <taxon>Dothideomycetes</taxon>
        <taxon>Pleosporomycetidae</taxon>
        <taxon>Pleosporales</taxon>
        <taxon>Diademaceae</taxon>
        <taxon>Clathrospora</taxon>
    </lineage>
</organism>
<evidence type="ECO:0008006" key="3">
    <source>
        <dbReference type="Google" id="ProtNLM"/>
    </source>
</evidence>
<dbReference type="EMBL" id="ML976148">
    <property type="protein sequence ID" value="KAF1937228.1"/>
    <property type="molecule type" value="Genomic_DNA"/>
</dbReference>
<gene>
    <name evidence="1" type="ORF">EJ02DRAFT_447605</name>
</gene>
<dbReference type="OrthoDB" id="3257981at2759"/>
<proteinExistence type="predicted"/>
<keyword evidence="2" id="KW-1185">Reference proteome</keyword>
<dbReference type="AlphaFoldDB" id="A0A6A5SCI6"/>
<name>A0A6A5SCI6_9PLEO</name>
<protein>
    <recommendedName>
        <fullName evidence="3">Glycoside hydrolase</fullName>
    </recommendedName>
</protein>
<sequence>MIGEITNAHTRQDIIDAKNLGLDGFAMNYDQFAYWSNNTVDFLFNNADELGFKLFFSFDHAAGHFSSGPNQYADYLKKYMARPSYFHFNGKALVSTFGGESVPDSQWAAFKTQVGSVLVVPGFYQATPSNTFFDSRSSIDGVFNWNSWQPTSAGKIPVSDTDDRVFQTAAKNSGKIFMMGMSPIQFKHLDVNNNWYRRGEENLEYRFGQALDLQPDIIQLQTWNDAGESHYMGNLWPEPMSVSPNIQALVKDYDHKGYWQILPAFIQAWKRGDRTTANMVPTNMKPVQGAFWHHTLTIDADCSADPLAKSADVLNVAHDSVFGVVLVPKGKTNLIAVVNVGTNELNKTSLVPGYNSFKFTGLGPGKVQLEVWDESTMVGGGYAPLEVRRSGPLCNYNFQVVGFPS</sequence>
<accession>A0A6A5SCI6</accession>
<evidence type="ECO:0000313" key="2">
    <source>
        <dbReference type="Proteomes" id="UP000800038"/>
    </source>
</evidence>
<dbReference type="GO" id="GO:0051118">
    <property type="term" value="F:glucan endo-1,3-alpha-glucosidase activity"/>
    <property type="evidence" value="ECO:0007669"/>
    <property type="project" value="InterPro"/>
</dbReference>
<dbReference type="Pfam" id="PF03659">
    <property type="entry name" value="Glyco_hydro_71"/>
    <property type="match status" value="1"/>
</dbReference>
<dbReference type="InterPro" id="IPR005197">
    <property type="entry name" value="Glyco_hydro_71"/>
</dbReference>
<evidence type="ECO:0000313" key="1">
    <source>
        <dbReference type="EMBL" id="KAF1937228.1"/>
    </source>
</evidence>
<dbReference type="CDD" id="cd11577">
    <property type="entry name" value="GH71"/>
    <property type="match status" value="1"/>
</dbReference>
<dbReference type="Proteomes" id="UP000800038">
    <property type="component" value="Unassembled WGS sequence"/>
</dbReference>
<reference evidence="1" key="1">
    <citation type="journal article" date="2020" name="Stud. Mycol.">
        <title>101 Dothideomycetes genomes: a test case for predicting lifestyles and emergence of pathogens.</title>
        <authorList>
            <person name="Haridas S."/>
            <person name="Albert R."/>
            <person name="Binder M."/>
            <person name="Bloem J."/>
            <person name="Labutti K."/>
            <person name="Salamov A."/>
            <person name="Andreopoulos B."/>
            <person name="Baker S."/>
            <person name="Barry K."/>
            <person name="Bills G."/>
            <person name="Bluhm B."/>
            <person name="Cannon C."/>
            <person name="Castanera R."/>
            <person name="Culley D."/>
            <person name="Daum C."/>
            <person name="Ezra D."/>
            <person name="Gonzalez J."/>
            <person name="Henrissat B."/>
            <person name="Kuo A."/>
            <person name="Liang C."/>
            <person name="Lipzen A."/>
            <person name="Lutzoni F."/>
            <person name="Magnuson J."/>
            <person name="Mondo S."/>
            <person name="Nolan M."/>
            <person name="Ohm R."/>
            <person name="Pangilinan J."/>
            <person name="Park H.-J."/>
            <person name="Ramirez L."/>
            <person name="Alfaro M."/>
            <person name="Sun H."/>
            <person name="Tritt A."/>
            <person name="Yoshinaga Y."/>
            <person name="Zwiers L.-H."/>
            <person name="Turgeon B."/>
            <person name="Goodwin S."/>
            <person name="Spatafora J."/>
            <person name="Crous P."/>
            <person name="Grigoriev I."/>
        </authorList>
    </citation>
    <scope>NUCLEOTIDE SEQUENCE</scope>
    <source>
        <strain evidence="1">CBS 161.51</strain>
    </source>
</reference>
<dbReference type="Gene3D" id="3.20.20.80">
    <property type="entry name" value="Glycosidases"/>
    <property type="match status" value="1"/>
</dbReference>